<organism evidence="2 3">
    <name type="scientific">Paragonimus skrjabini miyazakii</name>
    <dbReference type="NCBI Taxonomy" id="59628"/>
    <lineage>
        <taxon>Eukaryota</taxon>
        <taxon>Metazoa</taxon>
        <taxon>Spiralia</taxon>
        <taxon>Lophotrochozoa</taxon>
        <taxon>Platyhelminthes</taxon>
        <taxon>Trematoda</taxon>
        <taxon>Digenea</taxon>
        <taxon>Plagiorchiida</taxon>
        <taxon>Troglotremata</taxon>
        <taxon>Troglotrematidae</taxon>
        <taxon>Paragonimus</taxon>
    </lineage>
</organism>
<keyword evidence="1" id="KW-0472">Membrane</keyword>
<dbReference type="Gene3D" id="2.60.40.770">
    <property type="match status" value="1"/>
</dbReference>
<proteinExistence type="predicted"/>
<keyword evidence="1" id="KW-1133">Transmembrane helix</keyword>
<protein>
    <recommendedName>
        <fullName evidence="4">MD-2-related lipid-recognition domain-containing protein</fullName>
    </recommendedName>
</protein>
<dbReference type="EMBL" id="JTDE01012267">
    <property type="protein sequence ID" value="KAF7234126.1"/>
    <property type="molecule type" value="Genomic_DNA"/>
</dbReference>
<sequence length="151" mass="16409">MSLGAIGNHVFIFLVGLTFVSSAKFYTSCSKGSRVYNVTLDACKGAVCSLQQNKPFTLTIEFKSLRKLVNGRPTFCATDIPDNAPCVDMSGKRGNICNFMEPECPLANGESYTYQLTAKMISISYDGIMRFVVGDFKGGQFLCVDINVAVA</sequence>
<dbReference type="InterPro" id="IPR014756">
    <property type="entry name" value="Ig_E-set"/>
</dbReference>
<gene>
    <name evidence="2" type="ORF">EG68_12417</name>
</gene>
<evidence type="ECO:0000313" key="2">
    <source>
        <dbReference type="EMBL" id="KAF7234126.1"/>
    </source>
</evidence>
<accession>A0A8S9YCT3</accession>
<evidence type="ECO:0000256" key="1">
    <source>
        <dbReference type="SAM" id="Phobius"/>
    </source>
</evidence>
<comment type="caution">
    <text evidence="2">The sequence shown here is derived from an EMBL/GenBank/DDBJ whole genome shotgun (WGS) entry which is preliminary data.</text>
</comment>
<feature type="transmembrane region" description="Helical" evidence="1">
    <location>
        <begin position="6"/>
        <end position="26"/>
    </location>
</feature>
<reference evidence="2" key="1">
    <citation type="submission" date="2019-07" db="EMBL/GenBank/DDBJ databases">
        <title>Annotation for the trematode Paragonimus miyazaki's.</title>
        <authorList>
            <person name="Choi Y.-J."/>
        </authorList>
    </citation>
    <scope>NUCLEOTIDE SEQUENCE</scope>
    <source>
        <strain evidence="2">Japan</strain>
    </source>
</reference>
<dbReference type="OrthoDB" id="6298103at2759"/>
<dbReference type="Proteomes" id="UP000822476">
    <property type="component" value="Unassembled WGS sequence"/>
</dbReference>
<dbReference type="SUPFAM" id="SSF81296">
    <property type="entry name" value="E set domains"/>
    <property type="match status" value="1"/>
</dbReference>
<name>A0A8S9YCT3_9TREM</name>
<keyword evidence="3" id="KW-1185">Reference proteome</keyword>
<evidence type="ECO:0000313" key="3">
    <source>
        <dbReference type="Proteomes" id="UP000822476"/>
    </source>
</evidence>
<dbReference type="AlphaFoldDB" id="A0A8S9YCT3"/>
<keyword evidence="1" id="KW-0812">Transmembrane</keyword>
<evidence type="ECO:0008006" key="4">
    <source>
        <dbReference type="Google" id="ProtNLM"/>
    </source>
</evidence>